<protein>
    <submittedName>
        <fullName evidence="9">FAD-dependent oxidoreductase</fullName>
    </submittedName>
</protein>
<feature type="domain" description="Pyridine nucleotide-disulphide oxidoreductase dimerisation" evidence="7">
    <location>
        <begin position="322"/>
        <end position="423"/>
    </location>
</feature>
<dbReference type="InterPro" id="IPR023753">
    <property type="entry name" value="FAD/NAD-binding_dom"/>
</dbReference>
<evidence type="ECO:0000256" key="2">
    <source>
        <dbReference type="ARBA" id="ARBA00009130"/>
    </source>
</evidence>
<keyword evidence="10" id="KW-1185">Reference proteome</keyword>
<dbReference type="PANTHER" id="PTHR43429">
    <property type="entry name" value="PYRIDINE NUCLEOTIDE-DISULFIDE OXIDOREDUCTASE DOMAIN-CONTAINING"/>
    <property type="match status" value="1"/>
</dbReference>
<accession>A0A9X2IPB0</accession>
<reference evidence="9" key="1">
    <citation type="submission" date="2022-05" db="EMBL/GenBank/DDBJ databases">
        <title>Comparative Genomics of Spacecraft Associated Microbes.</title>
        <authorList>
            <person name="Tran M.T."/>
            <person name="Wright A."/>
            <person name="Seuylemezian A."/>
            <person name="Eisen J."/>
            <person name="Coil D."/>
        </authorList>
    </citation>
    <scope>NUCLEOTIDE SEQUENCE</scope>
    <source>
        <strain evidence="9">214.1.1</strain>
    </source>
</reference>
<dbReference type="PRINTS" id="PR00368">
    <property type="entry name" value="FADPNR"/>
</dbReference>
<dbReference type="InterPro" id="IPR050260">
    <property type="entry name" value="FAD-bd_OxRdtase"/>
</dbReference>
<sequence length="436" mass="47997">MNYVIIGGDAAGMSAAMQIVRHDPTASVTTLEMGDDYSYAQCGLPYLIGGLIDDPDQLVARTVETFRRKYKIDARTRHEVTGIDPTARRVFGEHFDLTYDKLLIATGARPFLPSWEGKSLDGVHTLKTIPDARRLLRELKQDVDNVVIIGGGYIGLEMAENFAARGKQVTIVERNSQLATIFDPDLAEHIHAEAEKNGIKLVFDQEVQALGGTKRVEEVVTDKQTLPADLVLVAIGVRPNTDFVKGSGIELSENGAIKVNAFMETNLASIYAAGDCATQYHRIKERDDYIPLGTHANKQGRIAGINMSGRPRSFKGIVGTSIVKFFSLTLGRTGLSKREAEQHGIPYQAVTAELPQHASYYPGAEKLLIRLLYQPNTGQLLGAQLFGRDGVDKRLDVLATALYHGMTMQELEDLDLAYAPPYNGVWDPVQQTARRK</sequence>
<comment type="similarity">
    <text evidence="2">Belongs to the class-III pyridine nucleotide-disulfide oxidoreductase family.</text>
</comment>
<name>A0A9X2IPB0_9BACI</name>
<dbReference type="SUPFAM" id="SSF55424">
    <property type="entry name" value="FAD/NAD-linked reductases, dimerisation (C-terminal) domain"/>
    <property type="match status" value="1"/>
</dbReference>
<comment type="caution">
    <text evidence="9">The sequence shown here is derived from an EMBL/GenBank/DDBJ whole genome shotgun (WGS) entry which is preliminary data.</text>
</comment>
<organism evidence="9 10">
    <name type="scientific">Halalkalibacter oceani</name>
    <dbReference type="NCBI Taxonomy" id="1653776"/>
    <lineage>
        <taxon>Bacteria</taxon>
        <taxon>Bacillati</taxon>
        <taxon>Bacillota</taxon>
        <taxon>Bacilli</taxon>
        <taxon>Bacillales</taxon>
        <taxon>Bacillaceae</taxon>
        <taxon>Halalkalibacter</taxon>
    </lineage>
</organism>
<dbReference type="EMBL" id="JAMBOL010000006">
    <property type="protein sequence ID" value="MCM3714262.1"/>
    <property type="molecule type" value="Genomic_DNA"/>
</dbReference>
<dbReference type="Pfam" id="PF02852">
    <property type="entry name" value="Pyr_redox_dim"/>
    <property type="match status" value="1"/>
</dbReference>
<dbReference type="PRINTS" id="PR00411">
    <property type="entry name" value="PNDRDTASEI"/>
</dbReference>
<feature type="domain" description="FAD/NAD(P)-binding" evidence="8">
    <location>
        <begin position="2"/>
        <end position="300"/>
    </location>
</feature>
<dbReference type="SUPFAM" id="SSF51905">
    <property type="entry name" value="FAD/NAD(P)-binding domain"/>
    <property type="match status" value="1"/>
</dbReference>
<evidence type="ECO:0000256" key="4">
    <source>
        <dbReference type="ARBA" id="ARBA00022827"/>
    </source>
</evidence>
<dbReference type="GO" id="GO:0016491">
    <property type="term" value="F:oxidoreductase activity"/>
    <property type="evidence" value="ECO:0007669"/>
    <property type="project" value="UniProtKB-KW"/>
</dbReference>
<keyword evidence="6" id="KW-0676">Redox-active center</keyword>
<gene>
    <name evidence="9" type="ORF">M3202_09200</name>
</gene>
<keyword evidence="5" id="KW-0560">Oxidoreductase</keyword>
<dbReference type="Pfam" id="PF07992">
    <property type="entry name" value="Pyr_redox_2"/>
    <property type="match status" value="1"/>
</dbReference>
<evidence type="ECO:0000259" key="8">
    <source>
        <dbReference type="Pfam" id="PF07992"/>
    </source>
</evidence>
<keyword evidence="4" id="KW-0274">FAD</keyword>
<dbReference type="PANTHER" id="PTHR43429:SF1">
    <property type="entry name" value="NAD(P)H SULFUR OXIDOREDUCTASE (COA-DEPENDENT)"/>
    <property type="match status" value="1"/>
</dbReference>
<evidence type="ECO:0000256" key="3">
    <source>
        <dbReference type="ARBA" id="ARBA00022630"/>
    </source>
</evidence>
<evidence type="ECO:0000259" key="7">
    <source>
        <dbReference type="Pfam" id="PF02852"/>
    </source>
</evidence>
<proteinExistence type="inferred from homology"/>
<evidence type="ECO:0000256" key="6">
    <source>
        <dbReference type="ARBA" id="ARBA00023284"/>
    </source>
</evidence>
<dbReference type="Proteomes" id="UP001139179">
    <property type="component" value="Unassembled WGS sequence"/>
</dbReference>
<dbReference type="AlphaFoldDB" id="A0A9X2IPB0"/>
<dbReference type="RefSeq" id="WP_251223055.1">
    <property type="nucleotide sequence ID" value="NZ_JAMBOL010000006.1"/>
</dbReference>
<dbReference type="InterPro" id="IPR004099">
    <property type="entry name" value="Pyr_nucl-diS_OxRdtase_dimer"/>
</dbReference>
<dbReference type="InterPro" id="IPR036188">
    <property type="entry name" value="FAD/NAD-bd_sf"/>
</dbReference>
<dbReference type="Gene3D" id="3.50.50.60">
    <property type="entry name" value="FAD/NAD(P)-binding domain"/>
    <property type="match status" value="2"/>
</dbReference>
<dbReference type="InterPro" id="IPR016156">
    <property type="entry name" value="FAD/NAD-linked_Rdtase_dimer_sf"/>
</dbReference>
<comment type="cofactor">
    <cofactor evidence="1">
        <name>FAD</name>
        <dbReference type="ChEBI" id="CHEBI:57692"/>
    </cofactor>
</comment>
<evidence type="ECO:0000313" key="10">
    <source>
        <dbReference type="Proteomes" id="UP001139179"/>
    </source>
</evidence>
<evidence type="ECO:0000313" key="9">
    <source>
        <dbReference type="EMBL" id="MCM3714262.1"/>
    </source>
</evidence>
<evidence type="ECO:0000256" key="1">
    <source>
        <dbReference type="ARBA" id="ARBA00001974"/>
    </source>
</evidence>
<evidence type="ECO:0000256" key="5">
    <source>
        <dbReference type="ARBA" id="ARBA00023002"/>
    </source>
</evidence>
<keyword evidence="3" id="KW-0285">Flavoprotein</keyword>